<evidence type="ECO:0000259" key="18">
    <source>
        <dbReference type="Pfam" id="PF09133"/>
    </source>
</evidence>
<keyword evidence="13" id="KW-0137">Centromere</keyword>
<dbReference type="Proteomes" id="UP000593571">
    <property type="component" value="Unassembled WGS sequence"/>
</dbReference>
<dbReference type="GO" id="GO:0051301">
    <property type="term" value="P:cell division"/>
    <property type="evidence" value="ECO:0007669"/>
    <property type="project" value="UniProtKB-KW"/>
</dbReference>
<feature type="region of interest" description="Disordered" evidence="17">
    <location>
        <begin position="619"/>
        <end position="667"/>
    </location>
</feature>
<keyword evidence="8" id="KW-0498">Mitosis</keyword>
<keyword evidence="12" id="KW-0131">Cell cycle</keyword>
<comment type="function">
    <text evidence="1">Required for recruitment of CENPA to centromeres and normal chromosome segregation during mitosis.</text>
</comment>
<evidence type="ECO:0000256" key="15">
    <source>
        <dbReference type="ARBA" id="ARBA00069467"/>
    </source>
</evidence>
<evidence type="ECO:0000256" key="17">
    <source>
        <dbReference type="SAM" id="MobiDB-lite"/>
    </source>
</evidence>
<evidence type="ECO:0000256" key="10">
    <source>
        <dbReference type="ARBA" id="ARBA00023125"/>
    </source>
</evidence>
<gene>
    <name evidence="19" type="ORF">HJG63_013342</name>
</gene>
<comment type="caution">
    <text evidence="19">The sequence shown here is derived from an EMBL/GenBank/DDBJ whole genome shotgun (WGS) entry which is preliminary data.</text>
</comment>
<accession>A0A7J8IPB9</accession>
<evidence type="ECO:0000256" key="4">
    <source>
        <dbReference type="ARBA" id="ARBA00022454"/>
    </source>
</evidence>
<feature type="region of interest" description="Disordered" evidence="17">
    <location>
        <begin position="124"/>
        <end position="151"/>
    </location>
</feature>
<dbReference type="GO" id="GO:0003677">
    <property type="term" value="F:DNA binding"/>
    <property type="evidence" value="ECO:0007669"/>
    <property type="project" value="UniProtKB-KW"/>
</dbReference>
<proteinExistence type="predicted"/>
<evidence type="ECO:0000256" key="8">
    <source>
        <dbReference type="ARBA" id="ARBA00022776"/>
    </source>
</evidence>
<dbReference type="FunFam" id="1.10.10.60:FF:000273">
    <property type="entry name" value="MIS18 binding protein 1"/>
    <property type="match status" value="1"/>
</dbReference>
<dbReference type="InterPro" id="IPR001005">
    <property type="entry name" value="SANT/Myb"/>
</dbReference>
<keyword evidence="4" id="KW-0158">Chromosome</keyword>
<dbReference type="PANTHER" id="PTHR16124">
    <property type="entry name" value="MIS18-BINDING PROTEIN 1"/>
    <property type="match status" value="1"/>
</dbReference>
<dbReference type="GO" id="GO:0000775">
    <property type="term" value="C:chromosome, centromeric region"/>
    <property type="evidence" value="ECO:0007669"/>
    <property type="project" value="UniProtKB-SubCell"/>
</dbReference>
<dbReference type="EMBL" id="JACASE010000003">
    <property type="protein sequence ID" value="KAF6485969.1"/>
    <property type="molecule type" value="Genomic_DNA"/>
</dbReference>
<evidence type="ECO:0000256" key="9">
    <source>
        <dbReference type="ARBA" id="ARBA00022843"/>
    </source>
</evidence>
<evidence type="ECO:0000256" key="14">
    <source>
        <dbReference type="ARBA" id="ARBA00063953"/>
    </source>
</evidence>
<keyword evidence="6" id="KW-0597">Phosphoprotein</keyword>
<keyword evidence="5" id="KW-1017">Isopeptide bond</keyword>
<evidence type="ECO:0000256" key="7">
    <source>
        <dbReference type="ARBA" id="ARBA00022618"/>
    </source>
</evidence>
<feature type="compositionally biased region" description="Basic residues" evidence="17">
    <location>
        <begin position="816"/>
        <end position="827"/>
    </location>
</feature>
<dbReference type="PANTHER" id="PTHR16124:SF3">
    <property type="entry name" value="MIS18-BINDING PROTEIN 1"/>
    <property type="match status" value="1"/>
</dbReference>
<evidence type="ECO:0000256" key="5">
    <source>
        <dbReference type="ARBA" id="ARBA00022499"/>
    </source>
</evidence>
<feature type="region of interest" description="Disordered" evidence="17">
    <location>
        <begin position="681"/>
        <end position="720"/>
    </location>
</feature>
<evidence type="ECO:0000256" key="1">
    <source>
        <dbReference type="ARBA" id="ARBA00003694"/>
    </source>
</evidence>
<evidence type="ECO:0000256" key="2">
    <source>
        <dbReference type="ARBA" id="ARBA00004123"/>
    </source>
</evidence>
<protein>
    <recommendedName>
        <fullName evidence="15">Mis18-binding protein 1</fullName>
    </recommendedName>
    <alternativeName>
        <fullName evidence="16">Kinetochore-associated protein KNL-2 homolog</fullName>
    </alternativeName>
</protein>
<keyword evidence="9" id="KW-0832">Ubl conjugation</keyword>
<dbReference type="InterPro" id="IPR015216">
    <property type="entry name" value="SANTA"/>
</dbReference>
<dbReference type="GO" id="GO:0005634">
    <property type="term" value="C:nucleus"/>
    <property type="evidence" value="ECO:0007669"/>
    <property type="project" value="UniProtKB-SubCell"/>
</dbReference>
<dbReference type="Gene3D" id="1.10.10.60">
    <property type="entry name" value="Homeodomain-like"/>
    <property type="match status" value="1"/>
</dbReference>
<sequence length="1015" mass="116056">MITTPLKYPGIHLSSETSSQRRRNIPVHAVFFDSIPSGTLTPVKDLVKYQNCLKSNDHKKNQFVEMTVFKNKNIFQSTMLAEANTSNSPLDISAIKPNKDGLKNKANYESPGKVFQRMKEKVRRNKQEQASINSNLLEPPKSESNKIFSPNGAEKRLLQHTYLYEEKENNKSFQSENSSLRELPVLNQEHDNVLAAGVSNRALTRAQLAKQIILHSKENTVATTKSKKDTFVLECIDSAYEKSPNTTFETLNTNCVPVKNGSQLIVSDSEVTTKRTSQQEIKEGNEKTMPRETYLPGSINDTCQIVLATPKFHVTIPRRSKRYAAKPPAPSMFQTTINGVKNKVVQLQEWMIKIINNNTDICVEGKLIDITDIYWHSNAIIERIKHNKLRTLSGNIYILKGMIDQISMKEAGYPNYLIRKFMFGFPERWKEHIDNFLEQLRACEKKRKARQTQKTGRFVRDTQKSVKNDAGENQTDALQRASTTYDLDCDHSERTEESNVPIDIIMREPVFSGKERKYTVFNQKEVYIVVTPLKSKNVIEQKCMKYNLSSSTIKAVADFIIPKHQKESEARLNETTRLISKPTKTFENAFECGVGHKSKNKEDCSERDLLTVNQKIKMSSPKKEQTVTSDFKKNKRLLSKSKKTDNQVTMSFHEHQSSSDLSDKSETEKEIRIKAGLAKKTTARNTKETVAHQRKSSRNTTRKISVISEPETEESENEFHIKQKKARCSAKKNLQKSGIRNEFPVDTVEFGQTRRHLPGLIQDVEWNENELQKLHCAFTSVPKHKPGFWSDVAMAVGSRSAEECQRKYLEDPRGKGSQKHVTKKKPVSLKGQNDEKCDADKKQTIKITARVGTLKRKRQMRDFLEQLPKDDHDDFFSTTPLQNRRILLPSFHYTQEDDILPNMDRNPTTPSSVIFPLAKTPQCQHVSPGMLASIDRDDCDKYVFHMQKNHKSKGGAVWGIIKKKTVENDSSSPTSRKTPFNKELENSNIGKLFTDAMDSLDEEEKDYYFSNSDSS</sequence>
<evidence type="ECO:0000256" key="6">
    <source>
        <dbReference type="ARBA" id="ARBA00022553"/>
    </source>
</evidence>
<dbReference type="SUPFAM" id="SSF46689">
    <property type="entry name" value="Homeodomain-like"/>
    <property type="match status" value="1"/>
</dbReference>
<evidence type="ECO:0000256" key="3">
    <source>
        <dbReference type="ARBA" id="ARBA00004584"/>
    </source>
</evidence>
<reference evidence="19 20" key="1">
    <citation type="journal article" date="2020" name="Nature">
        <title>Six reference-quality genomes reveal evolution of bat adaptations.</title>
        <authorList>
            <person name="Jebb D."/>
            <person name="Huang Z."/>
            <person name="Pippel M."/>
            <person name="Hughes G.M."/>
            <person name="Lavrichenko K."/>
            <person name="Devanna P."/>
            <person name="Winkler S."/>
            <person name="Jermiin L.S."/>
            <person name="Skirmuntt E.C."/>
            <person name="Katzourakis A."/>
            <person name="Burkitt-Gray L."/>
            <person name="Ray D.A."/>
            <person name="Sullivan K.A.M."/>
            <person name="Roscito J.G."/>
            <person name="Kirilenko B.M."/>
            <person name="Davalos L.M."/>
            <person name="Corthals A.P."/>
            <person name="Power M.L."/>
            <person name="Jones G."/>
            <person name="Ransome R.D."/>
            <person name="Dechmann D.K.N."/>
            <person name="Locatelli A.G."/>
            <person name="Puechmaille S.J."/>
            <person name="Fedrigo O."/>
            <person name="Jarvis E.D."/>
            <person name="Hiller M."/>
            <person name="Vernes S.C."/>
            <person name="Myers E.W."/>
            <person name="Teeling E.C."/>
        </authorList>
    </citation>
    <scope>NUCLEOTIDE SEQUENCE [LARGE SCALE GENOMIC DNA]</scope>
    <source>
        <strain evidence="19">MRouAeg1</strain>
        <tissue evidence="19">Muscle</tissue>
    </source>
</reference>
<evidence type="ECO:0000256" key="12">
    <source>
        <dbReference type="ARBA" id="ARBA00023306"/>
    </source>
</evidence>
<name>A0A7J8IPB9_ROUAE</name>
<evidence type="ECO:0000313" key="19">
    <source>
        <dbReference type="EMBL" id="KAF6485969.1"/>
    </source>
</evidence>
<keyword evidence="20" id="KW-1185">Reference proteome</keyword>
<evidence type="ECO:0000256" key="11">
    <source>
        <dbReference type="ARBA" id="ARBA00023242"/>
    </source>
</evidence>
<keyword evidence="10" id="KW-0238">DNA-binding</keyword>
<feature type="compositionally biased region" description="Basic residues" evidence="17">
    <location>
        <begin position="692"/>
        <end position="701"/>
    </location>
</feature>
<organism evidence="19 20">
    <name type="scientific">Rousettus aegyptiacus</name>
    <name type="common">Egyptian fruit bat</name>
    <name type="synonym">Pteropus aegyptiacus</name>
    <dbReference type="NCBI Taxonomy" id="9407"/>
    <lineage>
        <taxon>Eukaryota</taxon>
        <taxon>Metazoa</taxon>
        <taxon>Chordata</taxon>
        <taxon>Craniata</taxon>
        <taxon>Vertebrata</taxon>
        <taxon>Euteleostomi</taxon>
        <taxon>Mammalia</taxon>
        <taxon>Eutheria</taxon>
        <taxon>Laurasiatheria</taxon>
        <taxon>Chiroptera</taxon>
        <taxon>Yinpterochiroptera</taxon>
        <taxon>Pteropodoidea</taxon>
        <taxon>Pteropodidae</taxon>
        <taxon>Rousettinae</taxon>
        <taxon>Rousettus</taxon>
    </lineage>
</organism>
<dbReference type="AlphaFoldDB" id="A0A7J8IPB9"/>
<keyword evidence="11" id="KW-0539">Nucleus</keyword>
<feature type="domain" description="SANTA" evidence="18">
    <location>
        <begin position="345"/>
        <end position="431"/>
    </location>
</feature>
<comment type="subunit">
    <text evidence="14">Interacts with SP1. Interacts with MIS18A. Identified in a complex containing MIS18A, OIP5/MIS18B, MIS18BP1, RBBP7 and RBBP4. Interacts with KAT7/HBO1. Interacts (via N-terminus) with FLNA (via N-terminus).</text>
</comment>
<dbReference type="Pfam" id="PF09133">
    <property type="entry name" value="SANTA"/>
    <property type="match status" value="1"/>
</dbReference>
<feature type="region of interest" description="Disordered" evidence="17">
    <location>
        <begin position="809"/>
        <end position="836"/>
    </location>
</feature>
<evidence type="ECO:0000313" key="20">
    <source>
        <dbReference type="Proteomes" id="UP000593571"/>
    </source>
</evidence>
<evidence type="ECO:0000256" key="13">
    <source>
        <dbReference type="ARBA" id="ARBA00023328"/>
    </source>
</evidence>
<dbReference type="InterPro" id="IPR009057">
    <property type="entry name" value="Homeodomain-like_sf"/>
</dbReference>
<evidence type="ECO:0000256" key="16">
    <source>
        <dbReference type="ARBA" id="ARBA00079617"/>
    </source>
</evidence>
<comment type="subcellular location">
    <subcellularLocation>
        <location evidence="3">Chromosome</location>
        <location evidence="3">Centromere</location>
    </subcellularLocation>
    <subcellularLocation>
        <location evidence="2">Nucleus</location>
    </subcellularLocation>
</comment>
<keyword evidence="7" id="KW-0132">Cell division</keyword>
<feature type="compositionally biased region" description="Basic and acidic residues" evidence="17">
    <location>
        <begin position="652"/>
        <end position="667"/>
    </location>
</feature>
<dbReference type="CDD" id="cd00167">
    <property type="entry name" value="SANT"/>
    <property type="match status" value="1"/>
</dbReference>
<dbReference type="InterPro" id="IPR039110">
    <property type="entry name" value="KNL2-like"/>
</dbReference>